<organism evidence="9 10">
    <name type="scientific">Brevibacillus fulvus</name>
    <dbReference type="NCBI Taxonomy" id="1125967"/>
    <lineage>
        <taxon>Bacteria</taxon>
        <taxon>Bacillati</taxon>
        <taxon>Bacillota</taxon>
        <taxon>Bacilli</taxon>
        <taxon>Bacillales</taxon>
        <taxon>Paenibacillaceae</taxon>
        <taxon>Brevibacillus</taxon>
    </lineage>
</organism>
<dbReference type="RefSeq" id="WP_204516252.1">
    <property type="nucleotide sequence ID" value="NZ_BAABIN010000009.1"/>
</dbReference>
<accession>A0A938XZ09</accession>
<keyword evidence="6 8" id="KW-1133">Transmembrane helix</keyword>
<keyword evidence="7 8" id="KW-0472">Membrane</keyword>
<keyword evidence="4" id="KW-0309">Germination</keyword>
<evidence type="ECO:0000256" key="4">
    <source>
        <dbReference type="ARBA" id="ARBA00022544"/>
    </source>
</evidence>
<dbReference type="GO" id="GO:0009847">
    <property type="term" value="P:spore germination"/>
    <property type="evidence" value="ECO:0007669"/>
    <property type="project" value="InterPro"/>
</dbReference>
<dbReference type="PANTHER" id="PTHR34975:SF2">
    <property type="entry name" value="SPORE GERMINATION PROTEIN A2"/>
    <property type="match status" value="1"/>
</dbReference>
<feature type="transmembrane region" description="Helical" evidence="8">
    <location>
        <begin position="187"/>
        <end position="206"/>
    </location>
</feature>
<dbReference type="EMBL" id="JAFBEB010000001">
    <property type="protein sequence ID" value="MBM7588492.1"/>
    <property type="molecule type" value="Genomic_DNA"/>
</dbReference>
<feature type="transmembrane region" description="Helical" evidence="8">
    <location>
        <begin position="341"/>
        <end position="359"/>
    </location>
</feature>
<feature type="transmembrane region" description="Helical" evidence="8">
    <location>
        <begin position="12"/>
        <end position="31"/>
    </location>
</feature>
<reference evidence="9" key="1">
    <citation type="submission" date="2021-01" db="EMBL/GenBank/DDBJ databases">
        <title>Genomic Encyclopedia of Type Strains, Phase IV (KMG-IV): sequencing the most valuable type-strain genomes for metagenomic binning, comparative biology and taxonomic classification.</title>
        <authorList>
            <person name="Goeker M."/>
        </authorList>
    </citation>
    <scope>NUCLEOTIDE SEQUENCE</scope>
    <source>
        <strain evidence="9">DSM 25523</strain>
    </source>
</reference>
<name>A0A938XZ09_9BACL</name>
<feature type="transmembrane region" description="Helical" evidence="8">
    <location>
        <begin position="117"/>
        <end position="136"/>
    </location>
</feature>
<evidence type="ECO:0000256" key="7">
    <source>
        <dbReference type="ARBA" id="ARBA00023136"/>
    </source>
</evidence>
<sequence length="367" mass="41322">MKHLIEKISLWQLFTLIVNFELGSAIVVGIAPEAKQASWIATLVAGAFGLVFVFFYHGLIHLSGKEDLFQIMESLWGRAILVFFGSLYVMYFFYLAARVLRDFCELIVTAILPNTPIEVISITFMLMIGYLIYLGLEVVSRTSEIFSPYLLIFLIIIALMLVLTGRMEWVNLLPLLPEGVQPVLSALFPSLITFPFGELVVFTVVFGHVNFFRQSRVAAVMGILITTILLTISEMIKLAALGVDSKLRANFPLLSAVREISVANFIERIDALVVFIMMLGIIVKVSLYVFAGLKGLEAITRLQYRSFVVPVCMLITFFSIISAENYAEHIKEGLELVPLLLHIPFQIVVPGFVLLFLLWRKWKTARS</sequence>
<dbReference type="GO" id="GO:0016020">
    <property type="term" value="C:membrane"/>
    <property type="evidence" value="ECO:0007669"/>
    <property type="project" value="UniProtKB-SubCell"/>
</dbReference>
<evidence type="ECO:0000256" key="5">
    <source>
        <dbReference type="ARBA" id="ARBA00022692"/>
    </source>
</evidence>
<dbReference type="AlphaFoldDB" id="A0A938XZ09"/>
<dbReference type="NCBIfam" id="TIGR00912">
    <property type="entry name" value="2A0309"/>
    <property type="match status" value="1"/>
</dbReference>
<protein>
    <submittedName>
        <fullName evidence="9">Spore germination protein KB</fullName>
    </submittedName>
</protein>
<dbReference type="Proteomes" id="UP000717624">
    <property type="component" value="Unassembled WGS sequence"/>
</dbReference>
<comment type="similarity">
    <text evidence="2">Belongs to the amino acid-polyamine-organocation (APC) superfamily. Spore germination protein (SGP) (TC 2.A.3.9) family.</text>
</comment>
<feature type="transmembrane region" description="Helical" evidence="8">
    <location>
        <begin position="271"/>
        <end position="290"/>
    </location>
</feature>
<feature type="transmembrane region" description="Helical" evidence="8">
    <location>
        <begin position="218"/>
        <end position="243"/>
    </location>
</feature>
<dbReference type="InterPro" id="IPR004761">
    <property type="entry name" value="Spore_GerAB"/>
</dbReference>
<feature type="transmembrane region" description="Helical" evidence="8">
    <location>
        <begin position="37"/>
        <end position="59"/>
    </location>
</feature>
<dbReference type="PANTHER" id="PTHR34975">
    <property type="entry name" value="SPORE GERMINATION PROTEIN A2"/>
    <property type="match status" value="1"/>
</dbReference>
<evidence type="ECO:0000313" key="9">
    <source>
        <dbReference type="EMBL" id="MBM7588492.1"/>
    </source>
</evidence>
<comment type="caution">
    <text evidence="9">The sequence shown here is derived from an EMBL/GenBank/DDBJ whole genome shotgun (WGS) entry which is preliminary data.</text>
</comment>
<feature type="transmembrane region" description="Helical" evidence="8">
    <location>
        <begin position="79"/>
        <end position="97"/>
    </location>
</feature>
<evidence type="ECO:0000256" key="3">
    <source>
        <dbReference type="ARBA" id="ARBA00022448"/>
    </source>
</evidence>
<dbReference type="Pfam" id="PF03845">
    <property type="entry name" value="Spore_permease"/>
    <property type="match status" value="1"/>
</dbReference>
<keyword evidence="10" id="KW-1185">Reference proteome</keyword>
<proteinExistence type="inferred from homology"/>
<evidence type="ECO:0000256" key="6">
    <source>
        <dbReference type="ARBA" id="ARBA00022989"/>
    </source>
</evidence>
<evidence type="ECO:0000256" key="1">
    <source>
        <dbReference type="ARBA" id="ARBA00004141"/>
    </source>
</evidence>
<evidence type="ECO:0000256" key="2">
    <source>
        <dbReference type="ARBA" id="ARBA00007998"/>
    </source>
</evidence>
<evidence type="ECO:0000313" key="10">
    <source>
        <dbReference type="Proteomes" id="UP000717624"/>
    </source>
</evidence>
<feature type="transmembrane region" description="Helical" evidence="8">
    <location>
        <begin position="148"/>
        <end position="167"/>
    </location>
</feature>
<keyword evidence="5 8" id="KW-0812">Transmembrane</keyword>
<evidence type="ECO:0000256" key="8">
    <source>
        <dbReference type="SAM" id="Phobius"/>
    </source>
</evidence>
<gene>
    <name evidence="9" type="ORF">JOD01_000078</name>
</gene>
<comment type="subcellular location">
    <subcellularLocation>
        <location evidence="1">Membrane</location>
        <topology evidence="1">Multi-pass membrane protein</topology>
    </subcellularLocation>
</comment>
<feature type="transmembrane region" description="Helical" evidence="8">
    <location>
        <begin position="302"/>
        <end position="321"/>
    </location>
</feature>
<keyword evidence="3" id="KW-0813">Transport</keyword>